<dbReference type="PROSITE" id="PS01124">
    <property type="entry name" value="HTH_ARAC_FAMILY_2"/>
    <property type="match status" value="1"/>
</dbReference>
<dbReference type="InterPro" id="IPR009057">
    <property type="entry name" value="Homeodomain-like_sf"/>
</dbReference>
<dbReference type="GO" id="GO:0006281">
    <property type="term" value="P:DNA repair"/>
    <property type="evidence" value="ECO:0007669"/>
    <property type="project" value="InterPro"/>
</dbReference>
<dbReference type="InterPro" id="IPR035451">
    <property type="entry name" value="Ada-like_dom_sf"/>
</dbReference>
<keyword evidence="6" id="KW-0804">Transcription</keyword>
<organism evidence="8 9">
    <name type="scientific">Melghirimyces algeriensis</name>
    <dbReference type="NCBI Taxonomy" id="910412"/>
    <lineage>
        <taxon>Bacteria</taxon>
        <taxon>Bacillati</taxon>
        <taxon>Bacillota</taxon>
        <taxon>Bacilli</taxon>
        <taxon>Bacillales</taxon>
        <taxon>Thermoactinomycetaceae</taxon>
        <taxon>Melghirimyces</taxon>
    </lineage>
</organism>
<dbReference type="PANTHER" id="PTHR46796">
    <property type="entry name" value="HTH-TYPE TRANSCRIPTIONAL ACTIVATOR RHAS-RELATED"/>
    <property type="match status" value="1"/>
</dbReference>
<dbReference type="AlphaFoldDB" id="A0A521EM68"/>
<dbReference type="PIRSF" id="PIRSF000408">
    <property type="entry name" value="Alkyltransferas_AdaA"/>
    <property type="match status" value="1"/>
</dbReference>
<dbReference type="Pfam" id="PF02805">
    <property type="entry name" value="Ada_Zn_binding"/>
    <property type="match status" value="1"/>
</dbReference>
<evidence type="ECO:0000313" key="9">
    <source>
        <dbReference type="Proteomes" id="UP000315636"/>
    </source>
</evidence>
<dbReference type="Gene3D" id="1.10.10.60">
    <property type="entry name" value="Homeodomain-like"/>
    <property type="match status" value="2"/>
</dbReference>
<dbReference type="GO" id="GO:0043565">
    <property type="term" value="F:sequence-specific DNA binding"/>
    <property type="evidence" value="ECO:0007669"/>
    <property type="project" value="InterPro"/>
</dbReference>
<keyword evidence="2 8" id="KW-0489">Methyltransferase</keyword>
<evidence type="ECO:0000256" key="5">
    <source>
        <dbReference type="ARBA" id="ARBA00023159"/>
    </source>
</evidence>
<comment type="cofactor">
    <cofactor evidence="1">
        <name>Zn(2+)</name>
        <dbReference type="ChEBI" id="CHEBI:29105"/>
    </cofactor>
</comment>
<keyword evidence="4" id="KW-0238">DNA-binding</keyword>
<dbReference type="Pfam" id="PF12833">
    <property type="entry name" value="HTH_18"/>
    <property type="match status" value="1"/>
</dbReference>
<reference evidence="8 9" key="1">
    <citation type="submission" date="2017-05" db="EMBL/GenBank/DDBJ databases">
        <authorList>
            <person name="Varghese N."/>
            <person name="Submissions S."/>
        </authorList>
    </citation>
    <scope>NUCLEOTIDE SEQUENCE [LARGE SCALE GENOMIC DNA]</scope>
    <source>
        <strain evidence="8 9">DSM 45474</strain>
    </source>
</reference>
<dbReference type="SUPFAM" id="SSF46689">
    <property type="entry name" value="Homeodomain-like"/>
    <property type="match status" value="2"/>
</dbReference>
<evidence type="ECO:0000256" key="1">
    <source>
        <dbReference type="ARBA" id="ARBA00001947"/>
    </source>
</evidence>
<evidence type="ECO:0000313" key="8">
    <source>
        <dbReference type="EMBL" id="SMO84210.1"/>
    </source>
</evidence>
<dbReference type="InterPro" id="IPR018060">
    <property type="entry name" value="HTH_AraC"/>
</dbReference>
<feature type="domain" description="HTH araC/xylS-type" evidence="7">
    <location>
        <begin position="85"/>
        <end position="183"/>
    </location>
</feature>
<dbReference type="SMART" id="SM00342">
    <property type="entry name" value="HTH_ARAC"/>
    <property type="match status" value="1"/>
</dbReference>
<dbReference type="GO" id="GO:0003700">
    <property type="term" value="F:DNA-binding transcription factor activity"/>
    <property type="evidence" value="ECO:0007669"/>
    <property type="project" value="InterPro"/>
</dbReference>
<keyword evidence="8" id="KW-0808">Transferase</keyword>
<proteinExistence type="predicted"/>
<dbReference type="RefSeq" id="WP_185956293.1">
    <property type="nucleotide sequence ID" value="NZ_FXTI01000009.1"/>
</dbReference>
<dbReference type="GO" id="GO:0032259">
    <property type="term" value="P:methylation"/>
    <property type="evidence" value="ECO:0007669"/>
    <property type="project" value="UniProtKB-KW"/>
</dbReference>
<keyword evidence="3" id="KW-0805">Transcription regulation</keyword>
<dbReference type="SUPFAM" id="SSF57884">
    <property type="entry name" value="Ada DNA repair protein, N-terminal domain (N-Ada 10)"/>
    <property type="match status" value="1"/>
</dbReference>
<dbReference type="EMBL" id="FXTI01000009">
    <property type="protein sequence ID" value="SMO84210.1"/>
    <property type="molecule type" value="Genomic_DNA"/>
</dbReference>
<dbReference type="GO" id="GO:0008168">
    <property type="term" value="F:methyltransferase activity"/>
    <property type="evidence" value="ECO:0007669"/>
    <property type="project" value="UniProtKB-KW"/>
</dbReference>
<evidence type="ECO:0000256" key="6">
    <source>
        <dbReference type="ARBA" id="ARBA00023163"/>
    </source>
</evidence>
<evidence type="ECO:0000259" key="7">
    <source>
        <dbReference type="PROSITE" id="PS01124"/>
    </source>
</evidence>
<name>A0A521EM68_9BACL</name>
<dbReference type="Proteomes" id="UP000315636">
    <property type="component" value="Unassembled WGS sequence"/>
</dbReference>
<dbReference type="GO" id="GO:0008270">
    <property type="term" value="F:zinc ion binding"/>
    <property type="evidence" value="ECO:0007669"/>
    <property type="project" value="InterPro"/>
</dbReference>
<sequence length="187" mass="22055">MNLSEQTMWKAVIHCDPYYDDLFCYAVKTTMIFCRPSCKSKEPKPFNVEYFYHPKQAMQKGYRPCKRCRPDLPRENCDIDGKTVRMVKTILDSEYSQPWTLQNLSKKAGVSPWHLQRMFKSRIGISPKQYLIRVRIQQAKQLLLQGELNNMEVGFEVGFQNAGQFYKAFRKITGYTPSKFKCHYSHN</sequence>
<dbReference type="InterPro" id="IPR016220">
    <property type="entry name" value="Me-P-triester_DNA_alkyl-Trfase"/>
</dbReference>
<dbReference type="InterPro" id="IPR050204">
    <property type="entry name" value="AraC_XylS_family_regulators"/>
</dbReference>
<evidence type="ECO:0000256" key="3">
    <source>
        <dbReference type="ARBA" id="ARBA00023015"/>
    </source>
</evidence>
<keyword evidence="5" id="KW-0010">Activator</keyword>
<evidence type="ECO:0000256" key="4">
    <source>
        <dbReference type="ARBA" id="ARBA00023125"/>
    </source>
</evidence>
<accession>A0A521EM68</accession>
<protein>
    <submittedName>
        <fullName evidence="8">AraC family transcriptional regulator, regulatory protein of adaptative response / methylphosphotriester-DNA alkyltransferase methyltransferase</fullName>
    </submittedName>
</protein>
<gene>
    <name evidence="8" type="ORF">SAMN06264849_109125</name>
</gene>
<dbReference type="InterPro" id="IPR004026">
    <property type="entry name" value="Ada_DNA_repair_Zn-bd"/>
</dbReference>
<dbReference type="Gene3D" id="3.40.10.10">
    <property type="entry name" value="DNA Methylphosphotriester Repair Domain"/>
    <property type="match status" value="1"/>
</dbReference>
<keyword evidence="9" id="KW-1185">Reference proteome</keyword>
<evidence type="ECO:0000256" key="2">
    <source>
        <dbReference type="ARBA" id="ARBA00022603"/>
    </source>
</evidence>